<dbReference type="AlphaFoldDB" id="A0A7J7NCJ3"/>
<sequence length="95" mass="11577">MGRPIRLSWLLVFSHFCYSNVQSKGICYYVLICSRRFICYYVLIHSRRFICFRGFDFKSFLRGLILSRNSLRYVRVGYEVDFEWGGRRLRVGYHR</sequence>
<accession>A0A7J7NCJ3</accession>
<name>A0A7J7NCJ3_9MAGN</name>
<keyword evidence="3" id="KW-1185">Reference proteome</keyword>
<organism evidence="2 3">
    <name type="scientific">Kingdonia uniflora</name>
    <dbReference type="NCBI Taxonomy" id="39325"/>
    <lineage>
        <taxon>Eukaryota</taxon>
        <taxon>Viridiplantae</taxon>
        <taxon>Streptophyta</taxon>
        <taxon>Embryophyta</taxon>
        <taxon>Tracheophyta</taxon>
        <taxon>Spermatophyta</taxon>
        <taxon>Magnoliopsida</taxon>
        <taxon>Ranunculales</taxon>
        <taxon>Circaeasteraceae</taxon>
        <taxon>Kingdonia</taxon>
    </lineage>
</organism>
<dbReference type="Proteomes" id="UP000541444">
    <property type="component" value="Unassembled WGS sequence"/>
</dbReference>
<comment type="caution">
    <text evidence="2">The sequence shown here is derived from an EMBL/GenBank/DDBJ whole genome shotgun (WGS) entry which is preliminary data.</text>
</comment>
<gene>
    <name evidence="2" type="ORF">GIB67_033908</name>
</gene>
<protein>
    <recommendedName>
        <fullName evidence="4">Secreted protein</fullName>
    </recommendedName>
</protein>
<evidence type="ECO:0000256" key="1">
    <source>
        <dbReference type="SAM" id="SignalP"/>
    </source>
</evidence>
<proteinExistence type="predicted"/>
<evidence type="ECO:0008006" key="4">
    <source>
        <dbReference type="Google" id="ProtNLM"/>
    </source>
</evidence>
<feature type="chain" id="PRO_5029821134" description="Secreted protein" evidence="1">
    <location>
        <begin position="20"/>
        <end position="95"/>
    </location>
</feature>
<feature type="non-terminal residue" evidence="2">
    <location>
        <position position="95"/>
    </location>
</feature>
<feature type="signal peptide" evidence="1">
    <location>
        <begin position="1"/>
        <end position="19"/>
    </location>
</feature>
<evidence type="ECO:0000313" key="2">
    <source>
        <dbReference type="EMBL" id="KAF6164692.1"/>
    </source>
</evidence>
<evidence type="ECO:0000313" key="3">
    <source>
        <dbReference type="Proteomes" id="UP000541444"/>
    </source>
</evidence>
<reference evidence="2 3" key="1">
    <citation type="journal article" date="2020" name="IScience">
        <title>Genome Sequencing of the Endangered Kingdonia uniflora (Circaeasteraceae, Ranunculales) Reveals Potential Mechanisms of Evolutionary Specialization.</title>
        <authorList>
            <person name="Sun Y."/>
            <person name="Deng T."/>
            <person name="Zhang A."/>
            <person name="Moore M.J."/>
            <person name="Landis J.B."/>
            <person name="Lin N."/>
            <person name="Zhang H."/>
            <person name="Zhang X."/>
            <person name="Huang J."/>
            <person name="Zhang X."/>
            <person name="Sun H."/>
            <person name="Wang H."/>
        </authorList>
    </citation>
    <scope>NUCLEOTIDE SEQUENCE [LARGE SCALE GENOMIC DNA]</scope>
    <source>
        <strain evidence="2">TB1705</strain>
        <tissue evidence="2">Leaf</tissue>
    </source>
</reference>
<keyword evidence="1" id="KW-0732">Signal</keyword>
<dbReference type="EMBL" id="JACGCM010000917">
    <property type="protein sequence ID" value="KAF6164692.1"/>
    <property type="molecule type" value="Genomic_DNA"/>
</dbReference>